<dbReference type="Proteomes" id="UP000036168">
    <property type="component" value="Unassembled WGS sequence"/>
</dbReference>
<evidence type="ECO:0000313" key="3">
    <source>
        <dbReference type="EMBL" id="MEC0487061.1"/>
    </source>
</evidence>
<dbReference type="PATRIC" id="fig|1664069.3.peg.271"/>
<feature type="transmembrane region" description="Helical" evidence="1">
    <location>
        <begin position="81"/>
        <end position="99"/>
    </location>
</feature>
<keyword evidence="5" id="KW-1185">Reference proteome</keyword>
<dbReference type="EMBL" id="JARRTL010000026">
    <property type="protein sequence ID" value="MEC0487061.1"/>
    <property type="molecule type" value="Genomic_DNA"/>
</dbReference>
<comment type="caution">
    <text evidence="2">The sequence shown here is derived from an EMBL/GenBank/DDBJ whole genome shotgun (WGS) entry which is preliminary data.</text>
</comment>
<dbReference type="Proteomes" id="UP001341297">
    <property type="component" value="Unassembled WGS sequence"/>
</dbReference>
<sequence length="214" mass="23789">MREKGAMAVIYRSCEAAAKIAWLNGLWLLFTLGGGIVLGWAPSTAAMFAVVRKWLRGRTDLAIFKTFFEAYKSEFIKTNGLGLILAAAGCMLFVNYHFFQSRPDLFSIMISYATLLAGVMYGLVVMYIFPLYVHFQLPFTRYFSQAVLIGLVRPLTTIAMAATGGLVAYVLIVVPGLIPFYGGSLFALVLMFHAHRCFLRLEEIKAESSPESQK</sequence>
<keyword evidence="1" id="KW-0472">Membrane</keyword>
<feature type="transmembrane region" description="Helical" evidence="1">
    <location>
        <begin position="26"/>
        <end position="51"/>
    </location>
</feature>
<dbReference type="AlphaFoldDB" id="A0A0J6EAZ2"/>
<reference evidence="3 5" key="3">
    <citation type="submission" date="2023-03" db="EMBL/GenBank/DDBJ databases">
        <title>Agriculturally important microbes genome sequencing.</title>
        <authorList>
            <person name="Dunlap C."/>
        </authorList>
    </citation>
    <scope>NUCLEOTIDE SEQUENCE [LARGE SCALE GENOMIC DNA]</scope>
    <source>
        <strain evidence="3 5">CBP-3203</strain>
    </source>
</reference>
<feature type="transmembrane region" description="Helical" evidence="1">
    <location>
        <begin position="168"/>
        <end position="192"/>
    </location>
</feature>
<accession>A0A0J6EAZ2</accession>
<evidence type="ECO:0000313" key="4">
    <source>
        <dbReference type="Proteomes" id="UP000036168"/>
    </source>
</evidence>
<evidence type="ECO:0000313" key="2">
    <source>
        <dbReference type="EMBL" id="KRT91379.1"/>
    </source>
</evidence>
<keyword evidence="1" id="KW-0812">Transmembrane</keyword>
<dbReference type="OrthoDB" id="2182676at2"/>
<evidence type="ECO:0000313" key="5">
    <source>
        <dbReference type="Proteomes" id="UP001341297"/>
    </source>
</evidence>
<dbReference type="Pfam" id="PF04854">
    <property type="entry name" value="DUF624"/>
    <property type="match status" value="1"/>
</dbReference>
<dbReference type="RefSeq" id="WP_048407095.1">
    <property type="nucleotide sequence ID" value="NZ_CP023481.1"/>
</dbReference>
<dbReference type="EMBL" id="LECW02000036">
    <property type="protein sequence ID" value="KRT91379.1"/>
    <property type="molecule type" value="Genomic_DNA"/>
</dbReference>
<reference evidence="2 4" key="1">
    <citation type="journal article" date="2015" name="Int. J. Syst. Evol. Microbiol.">
        <title>Bacillus glycinifermentans sp. nov., isolated from fermented soybean paste.</title>
        <authorList>
            <person name="Kim S.J."/>
            <person name="Dunlap C.A."/>
            <person name="Kwon S.W."/>
            <person name="Rooney A.P."/>
        </authorList>
    </citation>
    <scope>NUCLEOTIDE SEQUENCE [LARGE SCALE GENOMIC DNA]</scope>
    <source>
        <strain evidence="2 4">GO-13</strain>
    </source>
</reference>
<organism evidence="2 4">
    <name type="scientific">Bacillus glycinifermentans</name>
    <dbReference type="NCBI Taxonomy" id="1664069"/>
    <lineage>
        <taxon>Bacteria</taxon>
        <taxon>Bacillati</taxon>
        <taxon>Bacillota</taxon>
        <taxon>Bacilli</taxon>
        <taxon>Bacillales</taxon>
        <taxon>Bacillaceae</taxon>
        <taxon>Bacillus</taxon>
    </lineage>
</organism>
<protein>
    <submittedName>
        <fullName evidence="3">YesL family protein</fullName>
    </submittedName>
</protein>
<name>A0A0J6EAZ2_9BACI</name>
<proteinExistence type="predicted"/>
<evidence type="ECO:0000256" key="1">
    <source>
        <dbReference type="SAM" id="Phobius"/>
    </source>
</evidence>
<reference evidence="2" key="2">
    <citation type="submission" date="2015-10" db="EMBL/GenBank/DDBJ databases">
        <authorList>
            <person name="Gilbert D.G."/>
        </authorList>
    </citation>
    <scope>NUCLEOTIDE SEQUENCE</scope>
    <source>
        <strain evidence="2">GO-13</strain>
    </source>
</reference>
<feature type="transmembrane region" description="Helical" evidence="1">
    <location>
        <begin position="105"/>
        <end position="130"/>
    </location>
</feature>
<keyword evidence="1" id="KW-1133">Transmembrane helix</keyword>
<dbReference type="InterPro" id="IPR006938">
    <property type="entry name" value="DUF624"/>
</dbReference>
<gene>
    <name evidence="2" type="ORF">AB447_223275</name>
    <name evidence="3" type="ORF">P8828_20110</name>
</gene>